<dbReference type="AlphaFoldDB" id="A0A803QAA2"/>
<reference evidence="1" key="2">
    <citation type="submission" date="2021-03" db="UniProtKB">
        <authorList>
            <consortium name="EnsemblPlants"/>
        </authorList>
    </citation>
    <scope>IDENTIFICATION</scope>
</reference>
<dbReference type="EnsemblPlants" id="evm.model.08.1941">
    <property type="protein sequence ID" value="cds.evm.model.08.1941"/>
    <property type="gene ID" value="evm.TU.08.1941"/>
</dbReference>
<name>A0A803QAA2_CANSA</name>
<dbReference type="PANTHER" id="PTHR47481:SF28">
    <property type="entry name" value="RETROTRANSPOSON COPIA-LIKE N-TERMINAL DOMAIN-CONTAINING PROTEIN"/>
    <property type="match status" value="1"/>
</dbReference>
<organism evidence="1 2">
    <name type="scientific">Cannabis sativa</name>
    <name type="common">Hemp</name>
    <name type="synonym">Marijuana</name>
    <dbReference type="NCBI Taxonomy" id="3483"/>
    <lineage>
        <taxon>Eukaryota</taxon>
        <taxon>Viridiplantae</taxon>
        <taxon>Streptophyta</taxon>
        <taxon>Embryophyta</taxon>
        <taxon>Tracheophyta</taxon>
        <taxon>Spermatophyta</taxon>
        <taxon>Magnoliopsida</taxon>
        <taxon>eudicotyledons</taxon>
        <taxon>Gunneridae</taxon>
        <taxon>Pentapetalae</taxon>
        <taxon>rosids</taxon>
        <taxon>fabids</taxon>
        <taxon>Rosales</taxon>
        <taxon>Cannabaceae</taxon>
        <taxon>Cannabis</taxon>
    </lineage>
</organism>
<keyword evidence="2" id="KW-1185">Reference proteome</keyword>
<evidence type="ECO:0008006" key="3">
    <source>
        <dbReference type="Google" id="ProtNLM"/>
    </source>
</evidence>
<proteinExistence type="predicted"/>
<accession>A0A803QAA2</accession>
<evidence type="ECO:0000313" key="1">
    <source>
        <dbReference type="EnsemblPlants" id="cds.evm.model.08.1941"/>
    </source>
</evidence>
<dbReference type="EMBL" id="UZAU01000717">
    <property type="status" value="NOT_ANNOTATED_CDS"/>
    <property type="molecule type" value="Genomic_DNA"/>
</dbReference>
<dbReference type="PANTHER" id="PTHR47481">
    <property type="match status" value="1"/>
</dbReference>
<sequence>MAAKRERAAQWLSTVERRRRCVSSGGEGASPVVVERQSRKKAFLRPSRILPFVVVVVPTMIGHDLDEILFHGVPSPSTLVNGSPNPMFAQRRKKDQLLLSWLRSSLSEGVLTSIANFQSSYMVWKALEQRFNSQSRARLLQLKNQFSTIRKGNLSISDYADKNLADSLAVAGSTMNDQDIIMQFLNGLGPDAIPWFRVLQRRSDLLSLEEVQALLLSHESRLENHNAVNEMAMKMQAKLTNGCTVLNLMQMVP</sequence>
<dbReference type="Gramene" id="evm.model.08.1941">
    <property type="protein sequence ID" value="cds.evm.model.08.1941"/>
    <property type="gene ID" value="evm.TU.08.1941"/>
</dbReference>
<dbReference type="Proteomes" id="UP000596661">
    <property type="component" value="Chromosome 8"/>
</dbReference>
<evidence type="ECO:0000313" key="2">
    <source>
        <dbReference type="Proteomes" id="UP000596661"/>
    </source>
</evidence>
<reference evidence="1" key="1">
    <citation type="submission" date="2018-11" db="EMBL/GenBank/DDBJ databases">
        <authorList>
            <person name="Grassa J C."/>
        </authorList>
    </citation>
    <scope>NUCLEOTIDE SEQUENCE [LARGE SCALE GENOMIC DNA]</scope>
</reference>
<dbReference type="Pfam" id="PF14223">
    <property type="entry name" value="Retrotran_gag_2"/>
    <property type="match status" value="1"/>
</dbReference>
<protein>
    <recommendedName>
        <fullName evidence="3">Retrotransposon gag domain-containing protein</fullName>
    </recommendedName>
</protein>